<reference evidence="2 3" key="3">
    <citation type="journal article" date="2020" name="Int. J. Syst. Evol. Microbiol.">
        <title>Corynebacterium silvaticum sp. nov., a unique group of NTTB corynebacteria in wild boar and roe deer.</title>
        <authorList>
            <person name="Dangel A."/>
            <person name="Berger A."/>
            <person name="Rau J."/>
            <person name="Eisenberg T."/>
            <person name="Kampfer P."/>
            <person name="Margos G."/>
            <person name="Contzen M."/>
            <person name="Busse H.J."/>
            <person name="Konrad R."/>
            <person name="Peters M."/>
            <person name="Sting R."/>
            <person name="Sing A."/>
        </authorList>
    </citation>
    <scope>NUCLEOTIDE SEQUENCE [LARGE SCALE GENOMIC DNA]</scope>
    <source>
        <strain evidence="2 3">PO100/5</strain>
    </source>
</reference>
<dbReference type="EMBL" id="CP021417">
    <property type="protein sequence ID" value="ARU45251.1"/>
    <property type="molecule type" value="Genomic_DNA"/>
</dbReference>
<dbReference type="KEGG" id="csil:CBE74_00555"/>
<sequence length="285" mass="32869">MEIWSFEHPELGLISVERGYDAEFRAADPDWPEEPSEKEIRHVGPNAGFKERIEALIHNPPVRLHIKVNGETWCRLNDVPSGRIALNKSVDNSLTMPAMAKVNRKKPHLYVQSTIFNEILGIEYREGSQVIEFTPPVGTRGHKRHQAMEESSIKRILFPMMAGLGKSGWAIAVIVLGPIMSRIVKKLLELLPDWDFFDLPELPSIELPVPRFPQITLPVVQFPDWEFPHIELPWWVMFLLEYKKVWIPLVIAVFVGIMAIRNHKKSEEQKRQWESEQTDDCDATP</sequence>
<dbReference type="GeneID" id="75006791"/>
<protein>
    <submittedName>
        <fullName evidence="2">Uncharacterized protein</fullName>
    </submittedName>
</protein>
<gene>
    <name evidence="2" type="ORF">CBE74_00555</name>
</gene>
<feature type="transmembrane region" description="Helical" evidence="1">
    <location>
        <begin position="245"/>
        <end position="262"/>
    </location>
</feature>
<name>A0A7Y4P9X4_9CORY</name>
<dbReference type="OrthoDB" id="4424087at2"/>
<proteinExistence type="predicted"/>
<organism evidence="2 3">
    <name type="scientific">Corynebacterium silvaticum</name>
    <dbReference type="NCBI Taxonomy" id="2320431"/>
    <lineage>
        <taxon>Bacteria</taxon>
        <taxon>Bacillati</taxon>
        <taxon>Actinomycetota</taxon>
        <taxon>Actinomycetes</taxon>
        <taxon>Mycobacteriales</taxon>
        <taxon>Corynebacteriaceae</taxon>
        <taxon>Corynebacterium</taxon>
    </lineage>
</organism>
<evidence type="ECO:0000313" key="2">
    <source>
        <dbReference type="EMBL" id="ARU45251.1"/>
    </source>
</evidence>
<reference evidence="2 3" key="1">
    <citation type="journal article" date="2014" name="BMC Vet. Res.">
        <title>First report of Corynebacterium pseudotuberculosis from caseous lymphadenitis lesions in Black Alentejano pig (Sus scrofa domesticus).</title>
        <authorList>
            <person name="Oliveira M."/>
            <person name="Barroco C."/>
            <person name="Mottola C."/>
            <person name="Santos R."/>
            <person name="Lemsaddek A."/>
            <person name="Tavares L."/>
            <person name="Semedo-Lemsaddek T."/>
        </authorList>
    </citation>
    <scope>NUCLEOTIDE SEQUENCE [LARGE SCALE GENOMIC DNA]</scope>
    <source>
        <strain evidence="2 3">PO100/5</strain>
    </source>
</reference>
<reference evidence="2 3" key="4">
    <citation type="journal article" date="2020" name="PLoS ONE">
        <title>Taxonomic classification of strain PO100/5 shows a broader geographic distribution and genetic markers of the recently described Corynebacterium silvaticum.</title>
        <authorList>
            <person name="Viana M.V.C."/>
            <person name="Profeta R."/>
            <person name="da Silva A.L."/>
            <person name="Hurtado R."/>
            <person name="Cerqueira J.C."/>
            <person name="Ribeiro B.F.S."/>
            <person name="Almeida M.O."/>
            <person name="Morais-Rodrigues F."/>
            <person name="Soares S.C."/>
            <person name="Oliveira M."/>
            <person name="Tavares L."/>
            <person name="Figueiredo H."/>
            <person name="Wattam A.R."/>
            <person name="Barh D."/>
            <person name="Ghosh P."/>
            <person name="Silva A."/>
            <person name="Azevedo V."/>
        </authorList>
    </citation>
    <scope>NUCLEOTIDE SEQUENCE [LARGE SCALE GENOMIC DNA]</scope>
    <source>
        <strain evidence="2 3">PO100/5</strain>
    </source>
</reference>
<evidence type="ECO:0000256" key="1">
    <source>
        <dbReference type="SAM" id="Phobius"/>
    </source>
</evidence>
<dbReference type="RefSeq" id="WP_087453140.1">
    <property type="nucleotide sequence ID" value="NZ_CP021417.2"/>
</dbReference>
<keyword evidence="3" id="KW-1185">Reference proteome</keyword>
<reference evidence="2 3" key="2">
    <citation type="journal article" date="2020" name="Antonie Van Leeuwenhoek">
        <title>Phylogenomic characterisation of a novel corynebacterial species pathogenic to animals.</title>
        <authorList>
            <person name="Moller J."/>
            <person name="Musella L."/>
            <person name="Melnikov V."/>
            <person name="Geissdorfer W."/>
            <person name="Burkovski A."/>
            <person name="Sangal V."/>
        </authorList>
    </citation>
    <scope>NUCLEOTIDE SEQUENCE [LARGE SCALE GENOMIC DNA]</scope>
    <source>
        <strain evidence="2 3">PO100/5</strain>
    </source>
</reference>
<dbReference type="Proteomes" id="UP000195652">
    <property type="component" value="Chromosome"/>
</dbReference>
<keyword evidence="1" id="KW-0812">Transmembrane</keyword>
<keyword evidence="1" id="KW-1133">Transmembrane helix</keyword>
<evidence type="ECO:0000313" key="3">
    <source>
        <dbReference type="Proteomes" id="UP000195652"/>
    </source>
</evidence>
<dbReference type="AlphaFoldDB" id="A0A7Y4P9X4"/>
<keyword evidence="1" id="KW-0472">Membrane</keyword>
<accession>A0A7Y4P9X4</accession>